<dbReference type="InterPro" id="IPR013785">
    <property type="entry name" value="Aldolase_TIM"/>
</dbReference>
<organism evidence="10 11">
    <name type="scientific">Diversispora eburnea</name>
    <dbReference type="NCBI Taxonomy" id="1213867"/>
    <lineage>
        <taxon>Eukaryota</taxon>
        <taxon>Fungi</taxon>
        <taxon>Fungi incertae sedis</taxon>
        <taxon>Mucoromycota</taxon>
        <taxon>Glomeromycotina</taxon>
        <taxon>Glomeromycetes</taxon>
        <taxon>Diversisporales</taxon>
        <taxon>Diversisporaceae</taxon>
        <taxon>Diversispora</taxon>
    </lineage>
</organism>
<evidence type="ECO:0000256" key="8">
    <source>
        <dbReference type="ARBA" id="ARBA00023304"/>
    </source>
</evidence>
<dbReference type="PROSITE" id="PS00815">
    <property type="entry name" value="AIPM_HOMOCIT_SYNTH_1"/>
    <property type="match status" value="1"/>
</dbReference>
<dbReference type="SUPFAM" id="SSF110921">
    <property type="entry name" value="2-isopropylmalate synthase LeuA, allosteric (dimerisation) domain"/>
    <property type="match status" value="1"/>
</dbReference>
<dbReference type="EC" id="2.3.3.13" evidence="3"/>
<dbReference type="AlphaFoldDB" id="A0A9N9FBE6"/>
<keyword evidence="7" id="KW-0479">Metal-binding</keyword>
<dbReference type="Gene3D" id="3.30.160.270">
    <property type="match status" value="1"/>
</dbReference>
<evidence type="ECO:0000256" key="1">
    <source>
        <dbReference type="ARBA" id="ARBA00004689"/>
    </source>
</evidence>
<comment type="similarity">
    <text evidence="2">Belongs to the alpha-IPM synthase/homocitrate synthase family. LeuA type 1 subfamily.</text>
</comment>
<keyword evidence="8" id="KW-0100">Branched-chain amino acid biosynthesis</keyword>
<accession>A0A9N9FBE6</accession>
<protein>
    <recommendedName>
        <fullName evidence="3">2-isopropylmalate synthase</fullName>
        <ecNumber evidence="3">2.3.3.13</ecNumber>
    </recommendedName>
</protein>
<feature type="domain" description="Pyruvate carboxyltransferase" evidence="9">
    <location>
        <begin position="62"/>
        <end position="335"/>
    </location>
</feature>
<evidence type="ECO:0000256" key="2">
    <source>
        <dbReference type="ARBA" id="ARBA00009396"/>
    </source>
</evidence>
<dbReference type="Proteomes" id="UP000789706">
    <property type="component" value="Unassembled WGS sequence"/>
</dbReference>
<comment type="caution">
    <text evidence="10">The sequence shown here is derived from an EMBL/GenBank/DDBJ whole genome shotgun (WGS) entry which is preliminary data.</text>
</comment>
<evidence type="ECO:0000256" key="7">
    <source>
        <dbReference type="ARBA" id="ARBA00022723"/>
    </source>
</evidence>
<dbReference type="FunFam" id="1.10.238.260:FF:000001">
    <property type="entry name" value="2-isopropylmalate synthase"/>
    <property type="match status" value="1"/>
</dbReference>
<dbReference type="Gene3D" id="1.10.238.260">
    <property type="match status" value="1"/>
</dbReference>
<dbReference type="HAMAP" id="MF_01025">
    <property type="entry name" value="LeuA_type1"/>
    <property type="match status" value="1"/>
</dbReference>
<proteinExistence type="inferred from homology"/>
<evidence type="ECO:0000256" key="3">
    <source>
        <dbReference type="ARBA" id="ARBA00012973"/>
    </source>
</evidence>
<dbReference type="FunFam" id="3.20.20.70:FF:000010">
    <property type="entry name" value="2-isopropylmalate synthase"/>
    <property type="match status" value="1"/>
</dbReference>
<evidence type="ECO:0000256" key="4">
    <source>
        <dbReference type="ARBA" id="ARBA00022430"/>
    </source>
</evidence>
<dbReference type="InterPro" id="IPR000891">
    <property type="entry name" value="PYR_CT"/>
</dbReference>
<evidence type="ECO:0000313" key="10">
    <source>
        <dbReference type="EMBL" id="CAG8521416.1"/>
    </source>
</evidence>
<dbReference type="SMART" id="SM00917">
    <property type="entry name" value="LeuA_dimer"/>
    <property type="match status" value="1"/>
</dbReference>
<dbReference type="SUPFAM" id="SSF51569">
    <property type="entry name" value="Aldolase"/>
    <property type="match status" value="1"/>
</dbReference>
<name>A0A9N9FBE6_9GLOM</name>
<dbReference type="Pfam" id="PF00682">
    <property type="entry name" value="HMGL-like"/>
    <property type="match status" value="1"/>
</dbReference>
<evidence type="ECO:0000313" key="11">
    <source>
        <dbReference type="Proteomes" id="UP000789706"/>
    </source>
</evidence>
<gene>
    <name evidence="10" type="ORF">DEBURN_LOCUS5681</name>
</gene>
<dbReference type="InterPro" id="IPR013709">
    <property type="entry name" value="2-isopropylmalate_synth_dimer"/>
</dbReference>
<dbReference type="NCBIfam" id="NF002086">
    <property type="entry name" value="PRK00915.1-3"/>
    <property type="match status" value="1"/>
</dbReference>
<keyword evidence="11" id="KW-1185">Reference proteome</keyword>
<dbReference type="EMBL" id="CAJVPK010000520">
    <property type="protein sequence ID" value="CAG8521416.1"/>
    <property type="molecule type" value="Genomic_DNA"/>
</dbReference>
<keyword evidence="6" id="KW-0808">Transferase</keyword>
<dbReference type="GO" id="GO:0010177">
    <property type="term" value="F:methylthioalkylmalate synthase activity"/>
    <property type="evidence" value="ECO:0007669"/>
    <property type="project" value="UniProtKB-ARBA"/>
</dbReference>
<dbReference type="Pfam" id="PF22617">
    <property type="entry name" value="HCS_D2"/>
    <property type="match status" value="1"/>
</dbReference>
<dbReference type="InterPro" id="IPR036230">
    <property type="entry name" value="LeuA_allosteric_dom_sf"/>
</dbReference>
<dbReference type="InterPro" id="IPR050073">
    <property type="entry name" value="2-IPM_HCS-like"/>
</dbReference>
<dbReference type="GO" id="GO:0009098">
    <property type="term" value="P:L-leucine biosynthetic process"/>
    <property type="evidence" value="ECO:0007669"/>
    <property type="project" value="UniProtKB-KW"/>
</dbReference>
<dbReference type="Gene3D" id="3.20.20.70">
    <property type="entry name" value="Aldolase class I"/>
    <property type="match status" value="1"/>
</dbReference>
<dbReference type="InterPro" id="IPR054691">
    <property type="entry name" value="LeuA/HCS_post-cat"/>
</dbReference>
<dbReference type="InterPro" id="IPR005671">
    <property type="entry name" value="LeuA_bact_synth"/>
</dbReference>
<evidence type="ECO:0000259" key="9">
    <source>
        <dbReference type="PROSITE" id="PS50991"/>
    </source>
</evidence>
<dbReference type="GO" id="GO:0046872">
    <property type="term" value="F:metal ion binding"/>
    <property type="evidence" value="ECO:0007669"/>
    <property type="project" value="UniProtKB-KW"/>
</dbReference>
<reference evidence="10" key="1">
    <citation type="submission" date="2021-06" db="EMBL/GenBank/DDBJ databases">
        <authorList>
            <person name="Kallberg Y."/>
            <person name="Tangrot J."/>
            <person name="Rosling A."/>
        </authorList>
    </citation>
    <scope>NUCLEOTIDE SEQUENCE</scope>
    <source>
        <strain evidence="10">AZ414A</strain>
    </source>
</reference>
<dbReference type="PROSITE" id="PS50991">
    <property type="entry name" value="PYR_CT"/>
    <property type="match status" value="1"/>
</dbReference>
<comment type="pathway">
    <text evidence="1">Amino-acid biosynthesis; L-leucine biosynthesis; L-leucine from 3-methyl-2-oxobutanoate: step 1/4.</text>
</comment>
<dbReference type="PROSITE" id="PS00816">
    <property type="entry name" value="AIPM_HOMOCIT_SYNTH_2"/>
    <property type="match status" value="1"/>
</dbReference>
<dbReference type="PANTHER" id="PTHR10277">
    <property type="entry name" value="HOMOCITRATE SYNTHASE-RELATED"/>
    <property type="match status" value="1"/>
</dbReference>
<dbReference type="CDD" id="cd07940">
    <property type="entry name" value="DRE_TIM_IPMS"/>
    <property type="match status" value="1"/>
</dbReference>
<dbReference type="InterPro" id="IPR002034">
    <property type="entry name" value="AIPM/Hcit_synth_CS"/>
</dbReference>
<dbReference type="NCBIfam" id="TIGR00973">
    <property type="entry name" value="leuA_bact"/>
    <property type="match status" value="1"/>
</dbReference>
<dbReference type="OrthoDB" id="2015253at2759"/>
<dbReference type="GO" id="GO:0003852">
    <property type="term" value="F:2-isopropylmalate synthase activity"/>
    <property type="evidence" value="ECO:0007669"/>
    <property type="project" value="UniProtKB-EC"/>
</dbReference>
<dbReference type="Pfam" id="PF08502">
    <property type="entry name" value="LeuA_dimer"/>
    <property type="match status" value="1"/>
</dbReference>
<evidence type="ECO:0000256" key="5">
    <source>
        <dbReference type="ARBA" id="ARBA00022605"/>
    </source>
</evidence>
<evidence type="ECO:0000256" key="6">
    <source>
        <dbReference type="ARBA" id="ARBA00022679"/>
    </source>
</evidence>
<sequence length="626" mass="68853">MSISRERLEELEVIRTKLGVKFDMVSSMTIAVMKRTKLDKSFNNNGFIQNRCYANPTSKDKLIIFDTSLRDGEQSPGVTLSTEEKLEIARHLSILGVDVVEAGFPIASTGDFEAVERIAKEIGPLMTGREKIGKPIVVAGLARTTEKDIKRCYDAVSHAPLHRIHTFLATSDIHLKHKLKIDREECIKRAASAVSYAKSLCEDVEFSSEDSGRSDKDFLCKVLGKVIEAGATTLNIPDTVGYTSPSEYGELIKYLIENTPGGHKVIWSTHCHNDLGLATANTLSGIHNGARQVEVTINGIGERAGNTSLEEVVMNIHTHPASYPVYHSINTQQIYKTSTLVSSLSGMVIQPNKAIVGANAFLHESGIHQDGVLKHKQTYEIMRPEDVGIFNTNIVLGKLSGRNAFRSHLIELGYGDMNDTDFSTVFERFKNLADSKKRITDHDILALLSDQVSGYGLESQLFQLKSIQVVSGTHEMATATVKLFDSTKNQELIDAAIGRTGPIMAVFGAIQRLVQCKVRLLHYEVRAVSEGMDSLAKVVVKITEDIDSSGLSIEGSEKQSVESKDYSSEGEMKLTKSTFHGHGTDVDVILASAKAYVNAINRMFESNIQATTGKRRSFLEERTANV</sequence>
<dbReference type="PANTHER" id="PTHR10277:SF9">
    <property type="entry name" value="2-ISOPROPYLMALATE SYNTHASE 1, CHLOROPLASTIC-RELATED"/>
    <property type="match status" value="1"/>
</dbReference>
<keyword evidence="5" id="KW-0028">Amino-acid biosynthesis</keyword>
<keyword evidence="4" id="KW-0432">Leucine biosynthesis</keyword>